<dbReference type="InterPro" id="IPR017439">
    <property type="entry name" value="Amidohydrolase"/>
</dbReference>
<sequence length="393" mass="43279">MSDFKERVQKRVEEILPELIGLSNTVWEHPEYNFNEFHACRSMSELLKKFGFQVTTGVGGVETSVRAVYDTGKEGPNIGIFGEFDAVPGMGHSCGHNLMCAMAVGAGEAVHSVMDEIGGKVTVFGTPAEEGGGGKIIMLNNGAFQGLDIAMILHSASDTVVNDISYSRTDVIVDYYGKTSHAATWPEEGISALNPVLDLFQIVNSMRLELADKGKIIGVISKGGEEPIYIPDHCQAKFTIRSFSMKYKLELLERFKNICEHVAAITNTRLEFSYDGLSYEDIRNNQSLENALEKNFTDLGEIVRPREKALGIGCTDMGNVTHEIPGLQSYVLVVPETRGHTKEFEDACYSEAGHKTIAVGSKAMAMTAVDVLTNPELLEAVRRDFKEMKEKYE</sequence>
<evidence type="ECO:0000313" key="3">
    <source>
        <dbReference type="EMBL" id="ANU77473.1"/>
    </source>
</evidence>
<dbReference type="InterPro" id="IPR002933">
    <property type="entry name" value="Peptidase_M20"/>
</dbReference>
<comment type="similarity">
    <text evidence="1">Belongs to the peptidase M20A family.</text>
</comment>
<protein>
    <recommendedName>
        <fullName evidence="1">Peptidase M20 domain-containing protein 2</fullName>
    </recommendedName>
</protein>
<evidence type="ECO:0000256" key="1">
    <source>
        <dbReference type="PIRNR" id="PIRNR037226"/>
    </source>
</evidence>
<dbReference type="OrthoDB" id="9781032at2"/>
<name>A0A1C7IF45_9FIRM</name>
<dbReference type="GO" id="GO:0046657">
    <property type="term" value="P:folic acid catabolic process"/>
    <property type="evidence" value="ECO:0007669"/>
    <property type="project" value="TreeGrafter"/>
</dbReference>
<dbReference type="Pfam" id="PF07687">
    <property type="entry name" value="M20_dimer"/>
    <property type="match status" value="1"/>
</dbReference>
<dbReference type="Proteomes" id="UP000092574">
    <property type="component" value="Chromosome"/>
</dbReference>
<dbReference type="InterPro" id="IPR011650">
    <property type="entry name" value="Peptidase_M20_dimer"/>
</dbReference>
<dbReference type="EMBL" id="CP015405">
    <property type="protein sequence ID" value="ANU77473.1"/>
    <property type="molecule type" value="Genomic_DNA"/>
</dbReference>
<dbReference type="KEGG" id="byl:A4V09_18025"/>
<dbReference type="AlphaFoldDB" id="A0A1C7IF45"/>
<dbReference type="InterPro" id="IPR052030">
    <property type="entry name" value="Peptidase_M20/M20A_hydrolases"/>
</dbReference>
<evidence type="ECO:0000259" key="2">
    <source>
        <dbReference type="Pfam" id="PF07687"/>
    </source>
</evidence>
<dbReference type="GO" id="GO:0016805">
    <property type="term" value="F:dipeptidase activity"/>
    <property type="evidence" value="ECO:0007669"/>
    <property type="project" value="InterPro"/>
</dbReference>
<accession>A0A1C7IF45</accession>
<feature type="domain" description="Peptidase M20 dimerisation" evidence="2">
    <location>
        <begin position="173"/>
        <end position="263"/>
    </location>
</feature>
<dbReference type="RefSeq" id="WP_065543599.1">
    <property type="nucleotide sequence ID" value="NZ_CP015405.2"/>
</dbReference>
<dbReference type="InterPro" id="IPR017144">
    <property type="entry name" value="Xaa-Arg_dipeptidase"/>
</dbReference>
<dbReference type="CDD" id="cd03887">
    <property type="entry name" value="M20_Acy1L2"/>
    <property type="match status" value="1"/>
</dbReference>
<dbReference type="SUPFAM" id="SSF55031">
    <property type="entry name" value="Bacterial exopeptidase dimerisation domain"/>
    <property type="match status" value="1"/>
</dbReference>
<dbReference type="GO" id="GO:0071713">
    <property type="term" value="F:para-aminobenzoyl-glutamate hydrolase activity"/>
    <property type="evidence" value="ECO:0007669"/>
    <property type="project" value="TreeGrafter"/>
</dbReference>
<dbReference type="PANTHER" id="PTHR30575:SF0">
    <property type="entry name" value="XAA-ARG DIPEPTIDASE"/>
    <property type="match status" value="1"/>
</dbReference>
<keyword evidence="4" id="KW-1185">Reference proteome</keyword>
<dbReference type="Gene3D" id="3.30.70.360">
    <property type="match status" value="1"/>
</dbReference>
<dbReference type="Pfam" id="PF01546">
    <property type="entry name" value="Peptidase_M20"/>
    <property type="match status" value="1"/>
</dbReference>
<dbReference type="InterPro" id="IPR036264">
    <property type="entry name" value="Bact_exopeptidase_dim_dom"/>
</dbReference>
<dbReference type="PANTHER" id="PTHR30575">
    <property type="entry name" value="PEPTIDASE M20"/>
    <property type="match status" value="1"/>
</dbReference>
<organism evidence="3 4">
    <name type="scientific">Blautia pseudococcoides</name>
    <dbReference type="NCBI Taxonomy" id="1796616"/>
    <lineage>
        <taxon>Bacteria</taxon>
        <taxon>Bacillati</taxon>
        <taxon>Bacillota</taxon>
        <taxon>Clostridia</taxon>
        <taxon>Lachnospirales</taxon>
        <taxon>Lachnospiraceae</taxon>
        <taxon>Blautia</taxon>
    </lineage>
</organism>
<dbReference type="GO" id="GO:0005737">
    <property type="term" value="C:cytoplasm"/>
    <property type="evidence" value="ECO:0007669"/>
    <property type="project" value="TreeGrafter"/>
</dbReference>
<gene>
    <name evidence="3" type="ORF">A4V09_18025</name>
</gene>
<dbReference type="STRING" id="1796616.A4V09_18025"/>
<proteinExistence type="inferred from homology"/>
<dbReference type="PIRSF" id="PIRSF037226">
    <property type="entry name" value="Amidohydrolase_ACY1L2_prd"/>
    <property type="match status" value="1"/>
</dbReference>
<dbReference type="Gene3D" id="3.40.630.10">
    <property type="entry name" value="Zn peptidases"/>
    <property type="match status" value="1"/>
</dbReference>
<dbReference type="NCBIfam" id="TIGR01891">
    <property type="entry name" value="amidohydrolases"/>
    <property type="match status" value="1"/>
</dbReference>
<dbReference type="SUPFAM" id="SSF53187">
    <property type="entry name" value="Zn-dependent exopeptidases"/>
    <property type="match status" value="1"/>
</dbReference>
<reference evidence="3" key="1">
    <citation type="submission" date="2017-04" db="EMBL/GenBank/DDBJ databases">
        <title>Complete Genome Sequences of Twelve Strains of a Stable Defined Moderately Diverse Mouse Microbiota 2 (sDMDMm2).</title>
        <authorList>
            <person name="Uchimura Y."/>
            <person name="Wyss M."/>
            <person name="Brugiroux S."/>
            <person name="Limenitakis J.P."/>
            <person name="Stecher B."/>
            <person name="McCoy K.D."/>
            <person name="Macpherson A.J."/>
        </authorList>
    </citation>
    <scope>NUCLEOTIDE SEQUENCE</scope>
    <source>
        <strain evidence="3">YL58</strain>
    </source>
</reference>
<evidence type="ECO:0000313" key="4">
    <source>
        <dbReference type="Proteomes" id="UP000092574"/>
    </source>
</evidence>